<dbReference type="WBParaSite" id="ASIM_0001000601-mRNA-1">
    <property type="protein sequence ID" value="ASIM_0001000601-mRNA-1"/>
    <property type="gene ID" value="ASIM_0001000601"/>
</dbReference>
<proteinExistence type="predicted"/>
<dbReference type="EMBL" id="UYRR01030912">
    <property type="protein sequence ID" value="VDK41641.1"/>
    <property type="molecule type" value="Genomic_DNA"/>
</dbReference>
<reference evidence="3" key="1">
    <citation type="submission" date="2017-02" db="UniProtKB">
        <authorList>
            <consortium name="WormBaseParasite"/>
        </authorList>
    </citation>
    <scope>IDENTIFICATION</scope>
</reference>
<protein>
    <submittedName>
        <fullName evidence="3">Transcriptional regulator</fullName>
    </submittedName>
</protein>
<name>A0A0M3JQQ5_ANISI</name>
<reference evidence="1 2" key="2">
    <citation type="submission" date="2018-11" db="EMBL/GenBank/DDBJ databases">
        <authorList>
            <consortium name="Pathogen Informatics"/>
        </authorList>
    </citation>
    <scope>NUCLEOTIDE SEQUENCE [LARGE SCALE GENOMIC DNA]</scope>
</reference>
<dbReference type="OrthoDB" id="17907at2759"/>
<organism evidence="3">
    <name type="scientific">Anisakis simplex</name>
    <name type="common">Herring worm</name>
    <dbReference type="NCBI Taxonomy" id="6269"/>
    <lineage>
        <taxon>Eukaryota</taxon>
        <taxon>Metazoa</taxon>
        <taxon>Ecdysozoa</taxon>
        <taxon>Nematoda</taxon>
        <taxon>Chromadorea</taxon>
        <taxon>Rhabditida</taxon>
        <taxon>Spirurina</taxon>
        <taxon>Ascaridomorpha</taxon>
        <taxon>Ascaridoidea</taxon>
        <taxon>Anisakidae</taxon>
        <taxon>Anisakis</taxon>
        <taxon>Anisakis simplex complex</taxon>
    </lineage>
</organism>
<evidence type="ECO:0000313" key="2">
    <source>
        <dbReference type="Proteomes" id="UP000267096"/>
    </source>
</evidence>
<accession>A0A0M3JQQ5</accession>
<keyword evidence="2" id="KW-1185">Reference proteome</keyword>
<sequence>MIGTYAGGSPTMTTIQGSLAAKSQAKLSIEENIMKKGIFAVFRALVGNCSTPIYKVIESDLISDLFDCLHSFRVSNEQ</sequence>
<gene>
    <name evidence="1" type="ORF">ASIM_LOCUS9736</name>
</gene>
<evidence type="ECO:0000313" key="1">
    <source>
        <dbReference type="EMBL" id="VDK41641.1"/>
    </source>
</evidence>
<dbReference type="Proteomes" id="UP000267096">
    <property type="component" value="Unassembled WGS sequence"/>
</dbReference>
<dbReference type="AlphaFoldDB" id="A0A0M3JQQ5"/>
<evidence type="ECO:0000313" key="3">
    <source>
        <dbReference type="WBParaSite" id="ASIM_0001000601-mRNA-1"/>
    </source>
</evidence>